<comment type="caution">
    <text evidence="2">The sequence shown here is derived from an EMBL/GenBank/DDBJ whole genome shotgun (WGS) entry which is preliminary data.</text>
</comment>
<keyword evidence="1" id="KW-0812">Transmembrane</keyword>
<evidence type="ECO:0000256" key="1">
    <source>
        <dbReference type="SAM" id="Phobius"/>
    </source>
</evidence>
<evidence type="ECO:0000313" key="2">
    <source>
        <dbReference type="EMBL" id="MEQ2289599.1"/>
    </source>
</evidence>
<dbReference type="EMBL" id="JAHRIP010023810">
    <property type="protein sequence ID" value="MEQ2289599.1"/>
    <property type="molecule type" value="Genomic_DNA"/>
</dbReference>
<name>A0ABV0Y723_9TELE</name>
<evidence type="ECO:0000313" key="3">
    <source>
        <dbReference type="Proteomes" id="UP001469553"/>
    </source>
</evidence>
<keyword evidence="3" id="KW-1185">Reference proteome</keyword>
<keyword evidence="1" id="KW-1133">Transmembrane helix</keyword>
<gene>
    <name evidence="2" type="ORF">AMECASPLE_034763</name>
</gene>
<protein>
    <submittedName>
        <fullName evidence="2">Uncharacterized protein</fullName>
    </submittedName>
</protein>
<reference evidence="2 3" key="1">
    <citation type="submission" date="2021-06" db="EMBL/GenBank/DDBJ databases">
        <authorList>
            <person name="Palmer J.M."/>
        </authorList>
    </citation>
    <scope>NUCLEOTIDE SEQUENCE [LARGE SCALE GENOMIC DNA]</scope>
    <source>
        <strain evidence="2 3">AS_MEX2019</strain>
        <tissue evidence="2">Muscle</tissue>
    </source>
</reference>
<sequence length="99" mass="11308">MKIQSLMSQKIILLHKVKIRYFKQKCQASEKYLYFYALSWGWGFFCMNYCINAAWHGGDQPVLLLRCSGSPGYLDNGRQVIIVGSGLSSSSRQYTIDSL</sequence>
<keyword evidence="1" id="KW-0472">Membrane</keyword>
<feature type="transmembrane region" description="Helical" evidence="1">
    <location>
        <begin position="33"/>
        <end position="55"/>
    </location>
</feature>
<accession>A0ABV0Y723</accession>
<organism evidence="2 3">
    <name type="scientific">Ameca splendens</name>
    <dbReference type="NCBI Taxonomy" id="208324"/>
    <lineage>
        <taxon>Eukaryota</taxon>
        <taxon>Metazoa</taxon>
        <taxon>Chordata</taxon>
        <taxon>Craniata</taxon>
        <taxon>Vertebrata</taxon>
        <taxon>Euteleostomi</taxon>
        <taxon>Actinopterygii</taxon>
        <taxon>Neopterygii</taxon>
        <taxon>Teleostei</taxon>
        <taxon>Neoteleostei</taxon>
        <taxon>Acanthomorphata</taxon>
        <taxon>Ovalentaria</taxon>
        <taxon>Atherinomorphae</taxon>
        <taxon>Cyprinodontiformes</taxon>
        <taxon>Goodeidae</taxon>
        <taxon>Ameca</taxon>
    </lineage>
</organism>
<proteinExistence type="predicted"/>
<dbReference type="Proteomes" id="UP001469553">
    <property type="component" value="Unassembled WGS sequence"/>
</dbReference>